<dbReference type="GO" id="GO:0016020">
    <property type="term" value="C:membrane"/>
    <property type="evidence" value="ECO:0007669"/>
    <property type="project" value="UniProtKB-SubCell"/>
</dbReference>
<evidence type="ECO:0000256" key="3">
    <source>
        <dbReference type="ARBA" id="ARBA00022448"/>
    </source>
</evidence>
<organism evidence="9 10">
    <name type="scientific">Leersia perrieri</name>
    <dbReference type="NCBI Taxonomy" id="77586"/>
    <lineage>
        <taxon>Eukaryota</taxon>
        <taxon>Viridiplantae</taxon>
        <taxon>Streptophyta</taxon>
        <taxon>Embryophyta</taxon>
        <taxon>Tracheophyta</taxon>
        <taxon>Spermatophyta</taxon>
        <taxon>Magnoliopsida</taxon>
        <taxon>Liliopsida</taxon>
        <taxon>Poales</taxon>
        <taxon>Poaceae</taxon>
        <taxon>BOP clade</taxon>
        <taxon>Oryzoideae</taxon>
        <taxon>Oryzeae</taxon>
        <taxon>Oryzinae</taxon>
        <taxon>Leersia</taxon>
    </lineage>
</organism>
<reference evidence="9" key="3">
    <citation type="submission" date="2015-04" db="UniProtKB">
        <authorList>
            <consortium name="EnsemblPlants"/>
        </authorList>
    </citation>
    <scope>IDENTIFICATION</scope>
</reference>
<comment type="similarity">
    <text evidence="2">Belongs to the GLUTAMINE DUMPER 1 (TC 9.B.60) family.</text>
</comment>
<evidence type="ECO:0000256" key="5">
    <source>
        <dbReference type="ARBA" id="ARBA00022970"/>
    </source>
</evidence>
<evidence type="ECO:0000256" key="2">
    <source>
        <dbReference type="ARBA" id="ARBA00009977"/>
    </source>
</evidence>
<keyword evidence="4 8" id="KW-0812">Transmembrane</keyword>
<keyword evidence="10" id="KW-1185">Reference proteome</keyword>
<proteinExistence type="inferred from homology"/>
<dbReference type="EnsemblPlants" id="LPERR06G18140.1">
    <property type="protein sequence ID" value="LPERR06G18140.1"/>
    <property type="gene ID" value="LPERR06G18140"/>
</dbReference>
<evidence type="ECO:0000256" key="8">
    <source>
        <dbReference type="SAM" id="Phobius"/>
    </source>
</evidence>
<name>A0A0D9WSC3_9ORYZ</name>
<dbReference type="AlphaFoldDB" id="A0A0D9WSC3"/>
<dbReference type="eggNOG" id="ENOG502S94S">
    <property type="taxonomic scope" value="Eukaryota"/>
</dbReference>
<reference evidence="10" key="2">
    <citation type="submission" date="2013-12" db="EMBL/GenBank/DDBJ databases">
        <authorList>
            <person name="Yu Y."/>
            <person name="Lee S."/>
            <person name="de Baynast K."/>
            <person name="Wissotski M."/>
            <person name="Liu L."/>
            <person name="Talag J."/>
            <person name="Goicoechea J."/>
            <person name="Angelova A."/>
            <person name="Jetty R."/>
            <person name="Kudrna D."/>
            <person name="Golser W."/>
            <person name="Rivera L."/>
            <person name="Zhang J."/>
            <person name="Wing R."/>
        </authorList>
    </citation>
    <scope>NUCLEOTIDE SEQUENCE</scope>
</reference>
<dbReference type="Proteomes" id="UP000032180">
    <property type="component" value="Chromosome 6"/>
</dbReference>
<feature type="transmembrane region" description="Helical" evidence="8">
    <location>
        <begin position="35"/>
        <end position="55"/>
    </location>
</feature>
<accession>A0A0D9WSC3</accession>
<protein>
    <submittedName>
        <fullName evidence="9">Uncharacterized protein</fullName>
    </submittedName>
</protein>
<dbReference type="HOGENOM" id="CLU_1252249_0_0_1"/>
<comment type="subcellular location">
    <subcellularLocation>
        <location evidence="1">Membrane</location>
        <topology evidence="1">Single-pass membrane protein</topology>
    </subcellularLocation>
</comment>
<feature type="transmembrane region" description="Helical" evidence="8">
    <location>
        <begin position="201"/>
        <end position="219"/>
    </location>
</feature>
<dbReference type="GO" id="GO:0006865">
    <property type="term" value="P:amino acid transport"/>
    <property type="evidence" value="ECO:0007669"/>
    <property type="project" value="UniProtKB-KW"/>
</dbReference>
<evidence type="ECO:0000313" key="10">
    <source>
        <dbReference type="Proteomes" id="UP000032180"/>
    </source>
</evidence>
<evidence type="ECO:0000256" key="4">
    <source>
        <dbReference type="ARBA" id="ARBA00022692"/>
    </source>
</evidence>
<keyword evidence="7 8" id="KW-0472">Membrane</keyword>
<evidence type="ECO:0000256" key="7">
    <source>
        <dbReference type="ARBA" id="ARBA00023136"/>
    </source>
</evidence>
<dbReference type="GO" id="GO:0080143">
    <property type="term" value="P:regulation of amino acid export"/>
    <property type="evidence" value="ECO:0007669"/>
    <property type="project" value="InterPro"/>
</dbReference>
<dbReference type="PANTHER" id="PTHR33228:SF49">
    <property type="entry name" value="PROTEIN GLUTAMINE DUMPER 5"/>
    <property type="match status" value="1"/>
</dbReference>
<dbReference type="Gramene" id="LPERR06G18140.1">
    <property type="protein sequence ID" value="LPERR06G18140.1"/>
    <property type="gene ID" value="LPERR06G18140"/>
</dbReference>
<dbReference type="STRING" id="77586.A0A0D9WSC3"/>
<reference evidence="9 10" key="1">
    <citation type="submission" date="2012-08" db="EMBL/GenBank/DDBJ databases">
        <title>Oryza genome evolution.</title>
        <authorList>
            <person name="Wing R.A."/>
        </authorList>
    </citation>
    <scope>NUCLEOTIDE SEQUENCE</scope>
</reference>
<keyword evidence="6 8" id="KW-1133">Transmembrane helix</keyword>
<evidence type="ECO:0000256" key="6">
    <source>
        <dbReference type="ARBA" id="ARBA00022989"/>
    </source>
</evidence>
<sequence>MRGGGGGEVDLVSGGGGVAAAGKHEMGMWMTPTPYLFLGFALMMGLIAVALLVLVCTRRKHHHGGAGDEESSAAAVKVMVPLDREPKVVVIMAGDTAPSFLASAKPLFASFLPTPPPPPPAAAAAEVMFPFIFRYELEFSYICNRPTARGRKEAAEQILPHIGLSLPLTPWRTGVGLLGFQKWYMSLNTIRKRFCPIIRRYDNFYFTLSVIWVWGYHVAVI</sequence>
<dbReference type="InterPro" id="IPR040359">
    <property type="entry name" value="GDU"/>
</dbReference>
<evidence type="ECO:0000313" key="9">
    <source>
        <dbReference type="EnsemblPlants" id="LPERR06G18140.1"/>
    </source>
</evidence>
<keyword evidence="3" id="KW-0813">Transport</keyword>
<keyword evidence="5" id="KW-0029">Amino-acid transport</keyword>
<evidence type="ECO:0000256" key="1">
    <source>
        <dbReference type="ARBA" id="ARBA00004167"/>
    </source>
</evidence>
<dbReference type="PANTHER" id="PTHR33228">
    <property type="entry name" value="PROTEIN GLUTAMINE DUMPER 4-RELATED"/>
    <property type="match status" value="1"/>
</dbReference>